<feature type="transmembrane region" description="Helical" evidence="8">
    <location>
        <begin position="170"/>
        <end position="190"/>
    </location>
</feature>
<keyword evidence="7 8" id="KW-0472">Membrane</keyword>
<evidence type="ECO:0000256" key="7">
    <source>
        <dbReference type="ARBA" id="ARBA00023136"/>
    </source>
</evidence>
<dbReference type="InterPro" id="IPR000537">
    <property type="entry name" value="UbiA_prenyltransferase"/>
</dbReference>
<comment type="cofactor">
    <cofactor evidence="1">
        <name>Mg(2+)</name>
        <dbReference type="ChEBI" id="CHEBI:18420"/>
    </cofactor>
</comment>
<dbReference type="Gene3D" id="1.20.120.1780">
    <property type="entry name" value="UbiA prenyltransferase"/>
    <property type="match status" value="1"/>
</dbReference>
<name>A0A409XWY0_9AGAR</name>
<protein>
    <submittedName>
        <fullName evidence="9">Uncharacterized protein</fullName>
    </submittedName>
</protein>
<dbReference type="PANTHER" id="PTHR11048:SF28">
    <property type="entry name" value="4-HYDROXYBENZOATE POLYPRENYLTRANSFERASE, MITOCHONDRIAL"/>
    <property type="match status" value="1"/>
</dbReference>
<evidence type="ECO:0000256" key="6">
    <source>
        <dbReference type="ARBA" id="ARBA00022989"/>
    </source>
</evidence>
<evidence type="ECO:0000256" key="1">
    <source>
        <dbReference type="ARBA" id="ARBA00001946"/>
    </source>
</evidence>
<comment type="similarity">
    <text evidence="3">Belongs to the UbiA prenyltransferase family.</text>
</comment>
<feature type="transmembrane region" description="Helical" evidence="8">
    <location>
        <begin position="112"/>
        <end position="131"/>
    </location>
</feature>
<evidence type="ECO:0000256" key="4">
    <source>
        <dbReference type="ARBA" id="ARBA00022679"/>
    </source>
</evidence>
<keyword evidence="5 8" id="KW-0812">Transmembrane</keyword>
<keyword evidence="6 8" id="KW-1133">Transmembrane helix</keyword>
<comment type="caution">
    <text evidence="9">The sequence shown here is derived from an EMBL/GenBank/DDBJ whole genome shotgun (WGS) entry which is preliminary data.</text>
</comment>
<dbReference type="STRING" id="231916.A0A409XWY0"/>
<reference evidence="9 10" key="1">
    <citation type="journal article" date="2018" name="Evol. Lett.">
        <title>Horizontal gene cluster transfer increased hallucinogenic mushroom diversity.</title>
        <authorList>
            <person name="Reynolds H.T."/>
            <person name="Vijayakumar V."/>
            <person name="Gluck-Thaler E."/>
            <person name="Korotkin H.B."/>
            <person name="Matheny P.B."/>
            <person name="Slot J.C."/>
        </authorList>
    </citation>
    <scope>NUCLEOTIDE SEQUENCE [LARGE SCALE GENOMIC DNA]</scope>
    <source>
        <strain evidence="9 10">SRW20</strain>
    </source>
</reference>
<dbReference type="AlphaFoldDB" id="A0A409XWY0"/>
<dbReference type="InterPro" id="IPR044878">
    <property type="entry name" value="UbiA_sf"/>
</dbReference>
<dbReference type="GO" id="GO:0005886">
    <property type="term" value="C:plasma membrane"/>
    <property type="evidence" value="ECO:0007669"/>
    <property type="project" value="TreeGrafter"/>
</dbReference>
<comment type="subcellular location">
    <subcellularLocation>
        <location evidence="2">Membrane</location>
        <topology evidence="2">Multi-pass membrane protein</topology>
    </subcellularLocation>
</comment>
<dbReference type="Gene3D" id="1.10.357.140">
    <property type="entry name" value="UbiA prenyltransferase"/>
    <property type="match status" value="1"/>
</dbReference>
<evidence type="ECO:0000313" key="10">
    <source>
        <dbReference type="Proteomes" id="UP000284706"/>
    </source>
</evidence>
<dbReference type="InParanoid" id="A0A409XWY0"/>
<dbReference type="CDD" id="cd13959">
    <property type="entry name" value="PT_UbiA_COQ2"/>
    <property type="match status" value="1"/>
</dbReference>
<dbReference type="InterPro" id="IPR039653">
    <property type="entry name" value="Prenyltransferase"/>
</dbReference>
<dbReference type="EMBL" id="NHYE01001430">
    <property type="protein sequence ID" value="PPQ95268.1"/>
    <property type="molecule type" value="Genomic_DNA"/>
</dbReference>
<feature type="transmembrane region" description="Helical" evidence="8">
    <location>
        <begin position="211"/>
        <end position="235"/>
    </location>
</feature>
<feature type="transmembrane region" description="Helical" evidence="8">
    <location>
        <begin position="271"/>
        <end position="293"/>
    </location>
</feature>
<keyword evidence="10" id="KW-1185">Reference proteome</keyword>
<dbReference type="FunFam" id="1.20.120.1780:FF:000001">
    <property type="entry name" value="4-hydroxybenzoate octaprenyltransferase"/>
    <property type="match status" value="1"/>
</dbReference>
<evidence type="ECO:0000256" key="2">
    <source>
        <dbReference type="ARBA" id="ARBA00004141"/>
    </source>
</evidence>
<feature type="transmembrane region" description="Helical" evidence="8">
    <location>
        <begin position="65"/>
        <end position="82"/>
    </location>
</feature>
<dbReference type="Pfam" id="PF01040">
    <property type="entry name" value="UbiA"/>
    <property type="match status" value="1"/>
</dbReference>
<evidence type="ECO:0000256" key="8">
    <source>
        <dbReference type="SAM" id="Phobius"/>
    </source>
</evidence>
<dbReference type="Proteomes" id="UP000284706">
    <property type="component" value="Unassembled WGS sequence"/>
</dbReference>
<dbReference type="PANTHER" id="PTHR11048">
    <property type="entry name" value="PRENYLTRANSFERASES"/>
    <property type="match status" value="1"/>
</dbReference>
<organism evidence="9 10">
    <name type="scientific">Gymnopilus dilepis</name>
    <dbReference type="NCBI Taxonomy" id="231916"/>
    <lineage>
        <taxon>Eukaryota</taxon>
        <taxon>Fungi</taxon>
        <taxon>Dikarya</taxon>
        <taxon>Basidiomycota</taxon>
        <taxon>Agaricomycotina</taxon>
        <taxon>Agaricomycetes</taxon>
        <taxon>Agaricomycetidae</taxon>
        <taxon>Agaricales</taxon>
        <taxon>Agaricineae</taxon>
        <taxon>Hymenogastraceae</taxon>
        <taxon>Gymnopilus</taxon>
    </lineage>
</organism>
<keyword evidence="4" id="KW-0808">Transferase</keyword>
<sequence length="302" mass="33693">MPIKAVRLATSSLLPSPGELQACWELCRLHNNIGFWVVWLPTAWSIFMAYHVQKEVSASMAVARALLYVPLCFGIKSLIMTIDDILDADVDGLVERTRGRPLPRGAISTRRAWFFFFGQVLVGIGLAMYFLGATAFRWTNLAPLPLGVMFNVGIFMGWADLTPNEKELPMNVLVPMYIGACLWTFTYETIYQHQDKVDDIKIGLHSPALLLGRRTIPVCTATAVGFFVLISYAGFLNQQGIFYFAGVALAFARLIYFLLRVDIDKPQDCRDFFLDTITVGQIILSGIVLDAFFSRVLSGTAL</sequence>
<evidence type="ECO:0000256" key="3">
    <source>
        <dbReference type="ARBA" id="ARBA00005985"/>
    </source>
</evidence>
<feature type="transmembrane region" description="Helical" evidence="8">
    <location>
        <begin position="33"/>
        <end position="53"/>
    </location>
</feature>
<gene>
    <name evidence="9" type="ORF">CVT26_014842</name>
</gene>
<feature type="transmembrane region" description="Helical" evidence="8">
    <location>
        <begin position="241"/>
        <end position="259"/>
    </location>
</feature>
<feature type="transmembrane region" description="Helical" evidence="8">
    <location>
        <begin position="138"/>
        <end position="158"/>
    </location>
</feature>
<accession>A0A409XWY0</accession>
<evidence type="ECO:0000256" key="5">
    <source>
        <dbReference type="ARBA" id="ARBA00022692"/>
    </source>
</evidence>
<dbReference type="GO" id="GO:0016765">
    <property type="term" value="F:transferase activity, transferring alkyl or aryl (other than methyl) groups"/>
    <property type="evidence" value="ECO:0007669"/>
    <property type="project" value="InterPro"/>
</dbReference>
<dbReference type="GO" id="GO:0006744">
    <property type="term" value="P:ubiquinone biosynthetic process"/>
    <property type="evidence" value="ECO:0007669"/>
    <property type="project" value="TreeGrafter"/>
</dbReference>
<dbReference type="OrthoDB" id="18170at2759"/>
<evidence type="ECO:0000313" key="9">
    <source>
        <dbReference type="EMBL" id="PPQ95268.1"/>
    </source>
</evidence>
<proteinExistence type="inferred from homology"/>